<proteinExistence type="predicted"/>
<dbReference type="InterPro" id="IPR000780">
    <property type="entry name" value="CheR_MeTrfase"/>
</dbReference>
<feature type="binding site" evidence="6">
    <location>
        <position position="108"/>
    </location>
    <ligand>
        <name>S-adenosyl-L-methionine</name>
        <dbReference type="ChEBI" id="CHEBI:59789"/>
    </ligand>
</feature>
<dbReference type="EMBL" id="JACAPU010000044">
    <property type="protein sequence ID" value="NWB50566.1"/>
    <property type="molecule type" value="Genomic_DNA"/>
</dbReference>
<dbReference type="PANTHER" id="PTHR24422:SF26">
    <property type="entry name" value="CHEMOTAXIS PROTEIN METHYLTRANSFERASE"/>
    <property type="match status" value="1"/>
</dbReference>
<evidence type="ECO:0000256" key="4">
    <source>
        <dbReference type="ARBA" id="ARBA00022691"/>
    </source>
</evidence>
<feature type="binding site" evidence="6">
    <location>
        <position position="165"/>
    </location>
    <ligand>
        <name>S-adenosyl-L-methionine</name>
        <dbReference type="ChEBI" id="CHEBI:59789"/>
    </ligand>
</feature>
<dbReference type="EC" id="2.1.1.80" evidence="5"/>
<comment type="caution">
    <text evidence="8">The sequence shown here is derived from an EMBL/GenBank/DDBJ whole genome shotgun (WGS) entry which is preliminary data.</text>
</comment>
<evidence type="ECO:0000256" key="1">
    <source>
        <dbReference type="ARBA" id="ARBA00001541"/>
    </source>
</evidence>
<dbReference type="GO" id="GO:0008983">
    <property type="term" value="F:protein-glutamate O-methyltransferase activity"/>
    <property type="evidence" value="ECO:0007669"/>
    <property type="project" value="UniProtKB-EC"/>
</dbReference>
<dbReference type="InterPro" id="IPR050903">
    <property type="entry name" value="Bact_Chemotaxis_MeTrfase"/>
</dbReference>
<keyword evidence="2 5" id="KW-0489">Methyltransferase</keyword>
<dbReference type="InterPro" id="IPR036804">
    <property type="entry name" value="CheR_N_sf"/>
</dbReference>
<dbReference type="PIRSF" id="PIRSF000410">
    <property type="entry name" value="CheR"/>
    <property type="match status" value="1"/>
</dbReference>
<dbReference type="GO" id="GO:0032259">
    <property type="term" value="P:methylation"/>
    <property type="evidence" value="ECO:0007669"/>
    <property type="project" value="UniProtKB-KW"/>
</dbReference>
<dbReference type="SUPFAM" id="SSF47757">
    <property type="entry name" value="Chemotaxis receptor methyltransferase CheR, N-terminal domain"/>
    <property type="match status" value="1"/>
</dbReference>
<keyword evidence="3 5" id="KW-0808">Transferase</keyword>
<comment type="catalytic activity">
    <reaction evidence="1 5">
        <text>L-glutamyl-[protein] + S-adenosyl-L-methionine = [protein]-L-glutamate 5-O-methyl ester + S-adenosyl-L-homocysteine</text>
        <dbReference type="Rhea" id="RHEA:24452"/>
        <dbReference type="Rhea" id="RHEA-COMP:10208"/>
        <dbReference type="Rhea" id="RHEA-COMP:10311"/>
        <dbReference type="ChEBI" id="CHEBI:29973"/>
        <dbReference type="ChEBI" id="CHEBI:57856"/>
        <dbReference type="ChEBI" id="CHEBI:59789"/>
        <dbReference type="ChEBI" id="CHEBI:82795"/>
        <dbReference type="EC" id="2.1.1.80"/>
    </reaction>
</comment>
<gene>
    <name evidence="8" type="ORF">HX829_29245</name>
</gene>
<dbReference type="SUPFAM" id="SSF53335">
    <property type="entry name" value="S-adenosyl-L-methionine-dependent methyltransferases"/>
    <property type="match status" value="1"/>
</dbReference>
<evidence type="ECO:0000313" key="9">
    <source>
        <dbReference type="Proteomes" id="UP000582981"/>
    </source>
</evidence>
<reference evidence="8 9" key="1">
    <citation type="submission" date="2020-04" db="EMBL/GenBank/DDBJ databases">
        <title>Molecular characterization of pseudomonads from Agaricus bisporus reveal novel blotch 2 pathogens in Western Europe.</title>
        <authorList>
            <person name="Taparia T."/>
            <person name="Krijger M."/>
            <person name="Haynes E."/>
            <person name="Elpinstone J.G."/>
            <person name="Noble R."/>
            <person name="Van Der Wolf J."/>
        </authorList>
    </citation>
    <scope>NUCLEOTIDE SEQUENCE [LARGE SCALE GENOMIC DNA]</scope>
    <source>
        <strain evidence="8 9">F1001</strain>
    </source>
</reference>
<feature type="domain" description="CheR-type methyltransferase" evidence="7">
    <location>
        <begin position="25"/>
        <end position="294"/>
    </location>
</feature>
<name>A0A7Y7WJ93_9PSED</name>
<dbReference type="InterPro" id="IPR022641">
    <property type="entry name" value="CheR_N"/>
</dbReference>
<dbReference type="InterPro" id="IPR026024">
    <property type="entry name" value="Chemotaxis_MeTrfase_CheR"/>
</dbReference>
<feature type="binding site" evidence="6">
    <location>
        <position position="104"/>
    </location>
    <ligand>
        <name>S-adenosyl-L-methionine</name>
        <dbReference type="ChEBI" id="CHEBI:59789"/>
    </ligand>
</feature>
<feature type="binding site" evidence="6">
    <location>
        <begin position="223"/>
        <end position="224"/>
    </location>
    <ligand>
        <name>S-adenosyl-L-methionine</name>
        <dbReference type="ChEBI" id="CHEBI:59789"/>
    </ligand>
</feature>
<protein>
    <recommendedName>
        <fullName evidence="5">Chemotaxis protein methyltransferase</fullName>
        <ecNumber evidence="5">2.1.1.80</ecNumber>
    </recommendedName>
</protein>
<keyword evidence="4 5" id="KW-0949">S-adenosyl-L-methionine</keyword>
<dbReference type="AlphaFoldDB" id="A0A7Y7WJ93"/>
<dbReference type="InterPro" id="IPR029063">
    <property type="entry name" value="SAM-dependent_MTases_sf"/>
</dbReference>
<dbReference type="PROSITE" id="PS50123">
    <property type="entry name" value="CHER"/>
    <property type="match status" value="1"/>
</dbReference>
<evidence type="ECO:0000259" key="7">
    <source>
        <dbReference type="PROSITE" id="PS50123"/>
    </source>
</evidence>
<dbReference type="PRINTS" id="PR00996">
    <property type="entry name" value="CHERMTFRASE"/>
</dbReference>
<dbReference type="Pfam" id="PF03705">
    <property type="entry name" value="CheR_N"/>
    <property type="match status" value="1"/>
</dbReference>
<dbReference type="Gene3D" id="3.40.50.150">
    <property type="entry name" value="Vaccinia Virus protein VP39"/>
    <property type="match status" value="1"/>
</dbReference>
<dbReference type="SMART" id="SM00138">
    <property type="entry name" value="MeTrc"/>
    <property type="match status" value="1"/>
</dbReference>
<dbReference type="Gene3D" id="1.10.155.10">
    <property type="entry name" value="Chemotaxis receptor methyltransferase CheR, N-terminal domain"/>
    <property type="match status" value="1"/>
</dbReference>
<feature type="binding site" evidence="6">
    <location>
        <position position="142"/>
    </location>
    <ligand>
        <name>S-adenosyl-L-methionine</name>
        <dbReference type="ChEBI" id="CHEBI:59789"/>
    </ligand>
</feature>
<sequence length="294" mass="33494">MKCRSWRRSVAATYTRCSEWRTRSIRLNGIKLEDREFTQFQAWLYGAAGISLSPAKKALVAGRLFKRLKYHELESYGAYFKLIMDKESSGELQVALDLLTTNETYFFREPKHFDFLRLQVLPRAAPGKTFRVWSAASSSGEEPYSLAMTLAEGLGSTPWEVIGSDISTQVLAKARSGHYPMERASNLPPALLSRYCLKGIGQQTGTFLIDKSLRQRVSFIQVNLNDTLPQLGEFEVIFLRNVMIYFDQETKRKVVNRLLPFLRRGGYFIISHSESLHGVSDAFKLVAPSIYQKP</sequence>
<evidence type="ECO:0000256" key="3">
    <source>
        <dbReference type="ARBA" id="ARBA00022679"/>
    </source>
</evidence>
<evidence type="ECO:0000256" key="5">
    <source>
        <dbReference type="PIRNR" id="PIRNR000410"/>
    </source>
</evidence>
<feature type="binding site" evidence="6">
    <location>
        <begin position="240"/>
        <end position="241"/>
    </location>
    <ligand>
        <name>S-adenosyl-L-methionine</name>
        <dbReference type="ChEBI" id="CHEBI:59789"/>
    </ligand>
</feature>
<evidence type="ECO:0000313" key="8">
    <source>
        <dbReference type="EMBL" id="NWB50566.1"/>
    </source>
</evidence>
<accession>A0A7Y7WJ93</accession>
<feature type="binding site" evidence="6">
    <location>
        <position position="102"/>
    </location>
    <ligand>
        <name>S-adenosyl-L-methionine</name>
        <dbReference type="ChEBI" id="CHEBI:59789"/>
    </ligand>
</feature>
<dbReference type="PANTHER" id="PTHR24422">
    <property type="entry name" value="CHEMOTAXIS PROTEIN METHYLTRANSFERASE"/>
    <property type="match status" value="1"/>
</dbReference>
<organism evidence="8 9">
    <name type="scientific">Pseudomonas gingeri</name>
    <dbReference type="NCBI Taxonomy" id="117681"/>
    <lineage>
        <taxon>Bacteria</taxon>
        <taxon>Pseudomonadati</taxon>
        <taxon>Pseudomonadota</taxon>
        <taxon>Gammaproteobacteria</taxon>
        <taxon>Pseudomonadales</taxon>
        <taxon>Pseudomonadaceae</taxon>
        <taxon>Pseudomonas</taxon>
    </lineage>
</organism>
<evidence type="ECO:0000256" key="6">
    <source>
        <dbReference type="PIRSR" id="PIRSR000410-1"/>
    </source>
</evidence>
<comment type="function">
    <text evidence="5">Methylation of the membrane-bound methyl-accepting chemotaxis proteins (MCP) to form gamma-glutamyl methyl ester residues in MCP.</text>
</comment>
<evidence type="ECO:0000256" key="2">
    <source>
        <dbReference type="ARBA" id="ARBA00022603"/>
    </source>
</evidence>
<dbReference type="Proteomes" id="UP000582981">
    <property type="component" value="Unassembled WGS sequence"/>
</dbReference>
<dbReference type="InterPro" id="IPR022642">
    <property type="entry name" value="CheR_C"/>
</dbReference>
<dbReference type="Pfam" id="PF01739">
    <property type="entry name" value="CheR"/>
    <property type="match status" value="1"/>
</dbReference>